<dbReference type="Proteomes" id="UP000325684">
    <property type="component" value="Unassembled WGS sequence"/>
</dbReference>
<dbReference type="EMBL" id="VCMV01000003">
    <property type="protein sequence ID" value="KAB0269086.1"/>
    <property type="molecule type" value="Genomic_DNA"/>
</dbReference>
<organism evidence="1 2">
    <name type="scientific">Microvirga brassicacearum</name>
    <dbReference type="NCBI Taxonomy" id="2580413"/>
    <lineage>
        <taxon>Bacteria</taxon>
        <taxon>Pseudomonadati</taxon>
        <taxon>Pseudomonadota</taxon>
        <taxon>Alphaproteobacteria</taxon>
        <taxon>Hyphomicrobiales</taxon>
        <taxon>Methylobacteriaceae</taxon>
        <taxon>Microvirga</taxon>
    </lineage>
</organism>
<dbReference type="OrthoDB" id="8473685at2"/>
<dbReference type="RefSeq" id="WP_150942143.1">
    <property type="nucleotide sequence ID" value="NZ_VCMV01000003.1"/>
</dbReference>
<comment type="caution">
    <text evidence="1">The sequence shown here is derived from an EMBL/GenBank/DDBJ whole genome shotgun (WGS) entry which is preliminary data.</text>
</comment>
<sequence length="72" mass="7764">MTGTTRTIKGLPIYWTDDVWVTHSCVRAEAVPGVFLVWTDCGRDVPPNAAKTAEPGDSVSCAKCLAAANVRW</sequence>
<reference evidence="1 2" key="1">
    <citation type="journal article" date="2019" name="Microorganisms">
        <title>Genome Insights into the Novel Species Microvirga brassicacearum, a Rapeseed Endophyte with Biotechnological Potential.</title>
        <authorList>
            <person name="Jimenez-Gomez A."/>
            <person name="Saati-Santamaria Z."/>
            <person name="Igual J.M."/>
            <person name="Rivas R."/>
            <person name="Mateos P.F."/>
            <person name="Garcia-Fraile P."/>
        </authorList>
    </citation>
    <scope>NUCLEOTIDE SEQUENCE [LARGE SCALE GENOMIC DNA]</scope>
    <source>
        <strain evidence="1 2">CDVBN77</strain>
    </source>
</reference>
<evidence type="ECO:0000313" key="2">
    <source>
        <dbReference type="Proteomes" id="UP000325684"/>
    </source>
</evidence>
<evidence type="ECO:0000313" key="1">
    <source>
        <dbReference type="EMBL" id="KAB0269086.1"/>
    </source>
</evidence>
<dbReference type="AlphaFoldDB" id="A0A5N3PH67"/>
<name>A0A5N3PH67_9HYPH</name>
<keyword evidence="2" id="KW-1185">Reference proteome</keyword>
<gene>
    <name evidence="1" type="ORF">FEZ63_02965</name>
</gene>
<proteinExistence type="predicted"/>
<accession>A0A5N3PH67</accession>
<protein>
    <submittedName>
        <fullName evidence="1">Uncharacterized protein</fullName>
    </submittedName>
</protein>